<dbReference type="InterPro" id="IPR038109">
    <property type="entry name" value="DNA_bind_recomb_sf"/>
</dbReference>
<evidence type="ECO:0000259" key="1">
    <source>
        <dbReference type="PROSITE" id="PS51736"/>
    </source>
</evidence>
<evidence type="ECO:0000313" key="4">
    <source>
        <dbReference type="Proteomes" id="UP000297496"/>
    </source>
</evidence>
<dbReference type="PANTHER" id="PTHR30461">
    <property type="entry name" value="DNA-INVERTASE FROM LAMBDOID PROPHAGE"/>
    <property type="match status" value="1"/>
</dbReference>
<proteinExistence type="predicted"/>
<dbReference type="InterPro" id="IPR011109">
    <property type="entry name" value="DNA_bind_recombinase_dom"/>
</dbReference>
<sequence>MMRVAIYARISSDRDGARLGVARQVEDCKALAAKKGWTVTTVLEDNDLSAWTGKPRPGYETLLDLMREGHIDAVVVWHTDRLTRSSVDLNTIITAAERHNVVVHSVMAGLLDLSTASGKMQARIVGAVAEHESDQKAERIRRKHQELAEAGKPASLGQAYGYNADGTVNAVEAAVIRDLVARLLAGESIRSLTRWLNAEGIRSKKGGEWSTSTVRQVLTSGRICGWREWTPRTPRTREERANWNGKPRRGWGMGELVAEGEWEGIISRSQTDRIRALLDDPERRTTKRRHYLLSAGILKCGVCGRSMNHKVESRVTRIAMRDEQGRTVKDAQGRVVRVRKPGATATTASRYACIAQPGRGCGRVSISCPEVDALVTEAVFEALSGADLSPRASTPSDSEVAAIRDQMADAEARLVQVGLDHADGVIGRAEWLAMKKRIESNLEGLRARLPDAEGANVLAALPTGSAGLRRAWSEMDLDLRRAVVQAVIERVIVHPSRGPKGSARFDPDRVEAVWRA</sequence>
<feature type="domain" description="Resolvase/invertase-type recombinase catalytic" evidence="1">
    <location>
        <begin position="3"/>
        <end position="151"/>
    </location>
</feature>
<dbReference type="InterPro" id="IPR006119">
    <property type="entry name" value="Resolv_N"/>
</dbReference>
<dbReference type="PROSITE" id="PS51737">
    <property type="entry name" value="RECOMBINASE_DNA_BIND"/>
    <property type="match status" value="1"/>
</dbReference>
<dbReference type="Pfam" id="PF07508">
    <property type="entry name" value="Recombinase"/>
    <property type="match status" value="1"/>
</dbReference>
<dbReference type="PROSITE" id="PS51736">
    <property type="entry name" value="RECOMBINASES_3"/>
    <property type="match status" value="1"/>
</dbReference>
<protein>
    <submittedName>
        <fullName evidence="3">Recombinase family protein</fullName>
    </submittedName>
</protein>
<dbReference type="InterPro" id="IPR036162">
    <property type="entry name" value="Resolvase-like_N_sf"/>
</dbReference>
<dbReference type="Pfam" id="PF00239">
    <property type="entry name" value="Resolvase"/>
    <property type="match status" value="1"/>
</dbReference>
<dbReference type="Gene3D" id="3.90.1750.20">
    <property type="entry name" value="Putative Large Serine Recombinase, Chain B, Domain 2"/>
    <property type="match status" value="1"/>
</dbReference>
<dbReference type="GO" id="GO:0003677">
    <property type="term" value="F:DNA binding"/>
    <property type="evidence" value="ECO:0007669"/>
    <property type="project" value="InterPro"/>
</dbReference>
<dbReference type="PANTHER" id="PTHR30461:SF23">
    <property type="entry name" value="DNA RECOMBINASE-RELATED"/>
    <property type="match status" value="1"/>
</dbReference>
<evidence type="ECO:0000259" key="2">
    <source>
        <dbReference type="PROSITE" id="PS51737"/>
    </source>
</evidence>
<feature type="domain" description="Recombinase" evidence="2">
    <location>
        <begin position="155"/>
        <end position="284"/>
    </location>
</feature>
<dbReference type="SUPFAM" id="SSF53041">
    <property type="entry name" value="Resolvase-like"/>
    <property type="match status" value="1"/>
</dbReference>
<gene>
    <name evidence="3" type="ORF">EXE59_09730</name>
</gene>
<evidence type="ECO:0000313" key="3">
    <source>
        <dbReference type="EMBL" id="TGN64198.1"/>
    </source>
</evidence>
<dbReference type="AlphaFoldDB" id="A0A4Z1CFA6"/>
<dbReference type="GO" id="GO:0000150">
    <property type="term" value="F:DNA strand exchange activity"/>
    <property type="evidence" value="ECO:0007669"/>
    <property type="project" value="InterPro"/>
</dbReference>
<dbReference type="Proteomes" id="UP000297496">
    <property type="component" value="Unassembled WGS sequence"/>
</dbReference>
<keyword evidence="4" id="KW-1185">Reference proteome</keyword>
<dbReference type="EMBL" id="SRRO01000001">
    <property type="protein sequence ID" value="TGN64198.1"/>
    <property type="molecule type" value="Genomic_DNA"/>
</dbReference>
<reference evidence="3 4" key="1">
    <citation type="submission" date="2019-04" db="EMBL/GenBank/DDBJ databases">
        <title>Three New Species of Nocardioides, Nocardioides euryhalodurans sp. nov., Nocardioides seonyuensis sp. nov. and Nocardioides eburneoflavus sp. nov. Isolated from Soil.</title>
        <authorList>
            <person name="Roh S.G."/>
            <person name="Lee C."/>
            <person name="Kim M.-K."/>
            <person name="Kim S.B."/>
        </authorList>
    </citation>
    <scope>NUCLEOTIDE SEQUENCE [LARGE SCALE GENOMIC DNA]</scope>
    <source>
        <strain evidence="3 4">MMS17-SY213</strain>
    </source>
</reference>
<dbReference type="SMART" id="SM00857">
    <property type="entry name" value="Resolvase"/>
    <property type="match status" value="1"/>
</dbReference>
<dbReference type="CDD" id="cd00338">
    <property type="entry name" value="Ser_Recombinase"/>
    <property type="match status" value="1"/>
</dbReference>
<dbReference type="Gene3D" id="3.40.50.1390">
    <property type="entry name" value="Resolvase, N-terminal catalytic domain"/>
    <property type="match status" value="1"/>
</dbReference>
<dbReference type="InterPro" id="IPR050639">
    <property type="entry name" value="SSR_resolvase"/>
</dbReference>
<accession>A0A4Z1CFA6</accession>
<organism evidence="3 4">
    <name type="scientific">Nocardioides eburneiflavus</name>
    <dbReference type="NCBI Taxonomy" id="2518372"/>
    <lineage>
        <taxon>Bacteria</taxon>
        <taxon>Bacillati</taxon>
        <taxon>Actinomycetota</taxon>
        <taxon>Actinomycetes</taxon>
        <taxon>Propionibacteriales</taxon>
        <taxon>Nocardioidaceae</taxon>
        <taxon>Nocardioides</taxon>
    </lineage>
</organism>
<comment type="caution">
    <text evidence="3">The sequence shown here is derived from an EMBL/GenBank/DDBJ whole genome shotgun (WGS) entry which is preliminary data.</text>
</comment>
<dbReference type="OrthoDB" id="4500247at2"/>
<name>A0A4Z1CFA6_9ACTN</name>